<dbReference type="GO" id="GO:0003684">
    <property type="term" value="F:damaged DNA binding"/>
    <property type="evidence" value="ECO:0007669"/>
    <property type="project" value="InterPro"/>
</dbReference>
<reference evidence="4" key="1">
    <citation type="journal article" date="2021" name="PeerJ">
        <title>Extensive microbial diversity within the chicken gut microbiome revealed by metagenomics and culture.</title>
        <authorList>
            <person name="Gilroy R."/>
            <person name="Ravi A."/>
            <person name="Getino M."/>
            <person name="Pursley I."/>
            <person name="Horton D.L."/>
            <person name="Alikhan N.F."/>
            <person name="Baker D."/>
            <person name="Gharbi K."/>
            <person name="Hall N."/>
            <person name="Watson M."/>
            <person name="Adriaenssens E.M."/>
            <person name="Foster-Nyarko E."/>
            <person name="Jarju S."/>
            <person name="Secka A."/>
            <person name="Antonio M."/>
            <person name="Oren A."/>
            <person name="Chaudhuri R.R."/>
            <person name="La Ragione R."/>
            <person name="Hildebrand F."/>
            <person name="Pallen M.J."/>
        </authorList>
    </citation>
    <scope>NUCLEOTIDE SEQUENCE</scope>
    <source>
        <strain evidence="4">ChiHjej9B8-1298</strain>
    </source>
</reference>
<keyword evidence="4" id="KW-0489">Methyltransferase</keyword>
<evidence type="ECO:0000259" key="3">
    <source>
        <dbReference type="PROSITE" id="PS50173"/>
    </source>
</evidence>
<feature type="coiled-coil region" evidence="2">
    <location>
        <begin position="434"/>
        <end position="461"/>
    </location>
</feature>
<comment type="caution">
    <text evidence="4">The sequence shown here is derived from an EMBL/GenBank/DDBJ whole genome shotgun (WGS) entry which is preliminary data.</text>
</comment>
<dbReference type="InterPro" id="IPR043502">
    <property type="entry name" value="DNA/RNA_pol_sf"/>
</dbReference>
<proteinExistence type="inferred from homology"/>
<dbReference type="Gene3D" id="1.10.150.20">
    <property type="entry name" value="5' to 3' exonuclease, C-terminal subdomain"/>
    <property type="match status" value="1"/>
</dbReference>
<dbReference type="InterPro" id="IPR050116">
    <property type="entry name" value="DNA_polymerase-Y"/>
</dbReference>
<organism evidence="4 5">
    <name type="scientific">Candidatus Bacteroides merdigallinarum</name>
    <dbReference type="NCBI Taxonomy" id="2838473"/>
    <lineage>
        <taxon>Bacteria</taxon>
        <taxon>Pseudomonadati</taxon>
        <taxon>Bacteroidota</taxon>
        <taxon>Bacteroidia</taxon>
        <taxon>Bacteroidales</taxon>
        <taxon>Bacteroidaceae</taxon>
        <taxon>Bacteroides</taxon>
    </lineage>
</organism>
<dbReference type="PROSITE" id="PS50173">
    <property type="entry name" value="UMUC"/>
    <property type="match status" value="1"/>
</dbReference>
<dbReference type="GO" id="GO:0005829">
    <property type="term" value="C:cytosol"/>
    <property type="evidence" value="ECO:0007669"/>
    <property type="project" value="TreeGrafter"/>
</dbReference>
<comment type="similarity">
    <text evidence="1">Belongs to the DNA polymerase type-Y family.</text>
</comment>
<dbReference type="EMBL" id="DXBX01000036">
    <property type="protein sequence ID" value="HIZ32918.1"/>
    <property type="molecule type" value="Genomic_DNA"/>
</dbReference>
<dbReference type="GO" id="GO:0008168">
    <property type="term" value="F:methyltransferase activity"/>
    <property type="evidence" value="ECO:0007669"/>
    <property type="project" value="UniProtKB-KW"/>
</dbReference>
<name>A0A9D2J1C8_9BACE</name>
<dbReference type="Gene3D" id="3.30.70.270">
    <property type="match status" value="1"/>
</dbReference>
<dbReference type="GO" id="GO:0042276">
    <property type="term" value="P:error-prone translesion synthesis"/>
    <property type="evidence" value="ECO:0007669"/>
    <property type="project" value="TreeGrafter"/>
</dbReference>
<dbReference type="AlphaFoldDB" id="A0A9D2J1C8"/>
<dbReference type="PANTHER" id="PTHR11076:SF35">
    <property type="entry name" value="DNA REPAIR PROTEIN HOMOLOG YOBH"/>
    <property type="match status" value="1"/>
</dbReference>
<dbReference type="InterPro" id="IPR001126">
    <property type="entry name" value="UmuC"/>
</dbReference>
<dbReference type="Pfam" id="PF00817">
    <property type="entry name" value="IMS"/>
    <property type="match status" value="1"/>
</dbReference>
<keyword evidence="2" id="KW-0175">Coiled coil</keyword>
<evidence type="ECO:0000256" key="2">
    <source>
        <dbReference type="SAM" id="Coils"/>
    </source>
</evidence>
<feature type="domain" description="UmuC" evidence="3">
    <location>
        <begin position="7"/>
        <end position="228"/>
    </location>
</feature>
<accession>A0A9D2J1C8</accession>
<dbReference type="GO" id="GO:0003887">
    <property type="term" value="F:DNA-directed DNA polymerase activity"/>
    <property type="evidence" value="ECO:0007669"/>
    <property type="project" value="TreeGrafter"/>
</dbReference>
<dbReference type="Proteomes" id="UP000824028">
    <property type="component" value="Unassembled WGS sequence"/>
</dbReference>
<dbReference type="GO" id="GO:0006281">
    <property type="term" value="P:DNA repair"/>
    <property type="evidence" value="ECO:0007669"/>
    <property type="project" value="InterPro"/>
</dbReference>
<dbReference type="GO" id="GO:0032259">
    <property type="term" value="P:methylation"/>
    <property type="evidence" value="ECO:0007669"/>
    <property type="project" value="UniProtKB-KW"/>
</dbReference>
<dbReference type="InterPro" id="IPR017961">
    <property type="entry name" value="DNA_pol_Y-fam_little_finger"/>
</dbReference>
<dbReference type="Pfam" id="PF11799">
    <property type="entry name" value="IMS_C"/>
    <property type="match status" value="1"/>
</dbReference>
<protein>
    <submittedName>
        <fullName evidence="4">DNA methylase</fullName>
    </submittedName>
</protein>
<evidence type="ECO:0000313" key="4">
    <source>
        <dbReference type="EMBL" id="HIZ32918.1"/>
    </source>
</evidence>
<evidence type="ECO:0000313" key="5">
    <source>
        <dbReference type="Proteomes" id="UP000824028"/>
    </source>
</evidence>
<evidence type="ECO:0000256" key="1">
    <source>
        <dbReference type="ARBA" id="ARBA00010945"/>
    </source>
</evidence>
<sequence>MNAERQYIAIDLKSFYASVECVERGLDPLDTCLVVADPSRTEKTICLAISPALKSHGIGGRPRLFEVVQKVREVNCRRGHAGKSFSQKELNAHAELAVDYLVAQPRMAHYIQYSTRIYEVYLHYIAPEDIHVYSIDEVFMDVTSYLKSYQMTAHELARKIIREVLAETGITATAGIGTNLYLSKVAMDIVAKKMPADKDGVRIAELDEMTYRHLLWEHTPLTDFWRVGRGIAARLAPYGILTMGDIARCSIEHEDFLYQLFGVNAELLIDHAWGWEPVTMDMIKAYRPETSSISNGQVLQSPYTAAKARNVVLEMADTIALDMVDKKLLTDQLTLTIGYDTESLTDRAVRERYQGKITTNRYGKQVPAHAHGTTSMERPTSSGKMLMEKVGELYDRIVNPDLLVRRINLSANHLVHESDSRLSSQAVQLNLFTYSEELEKRQKLQEELAKERRRQEAVLQIKKKFGKNAILKGLNFADGATQRERNQQIGGHHE</sequence>
<keyword evidence="4" id="KW-0808">Transferase</keyword>
<dbReference type="InterPro" id="IPR043128">
    <property type="entry name" value="Rev_trsase/Diguanyl_cyclase"/>
</dbReference>
<gene>
    <name evidence="4" type="ORF">H9814_05130</name>
</gene>
<dbReference type="PANTHER" id="PTHR11076">
    <property type="entry name" value="DNA REPAIR POLYMERASE UMUC / TRANSFERASE FAMILY MEMBER"/>
    <property type="match status" value="1"/>
</dbReference>
<reference evidence="4" key="2">
    <citation type="submission" date="2021-04" db="EMBL/GenBank/DDBJ databases">
        <authorList>
            <person name="Gilroy R."/>
        </authorList>
    </citation>
    <scope>NUCLEOTIDE SEQUENCE</scope>
    <source>
        <strain evidence="4">ChiHjej9B8-1298</strain>
    </source>
</reference>
<dbReference type="GO" id="GO:0009432">
    <property type="term" value="P:SOS response"/>
    <property type="evidence" value="ECO:0007669"/>
    <property type="project" value="TreeGrafter"/>
</dbReference>
<dbReference type="SUPFAM" id="SSF56672">
    <property type="entry name" value="DNA/RNA polymerases"/>
    <property type="match status" value="1"/>
</dbReference>